<evidence type="ECO:0000313" key="3">
    <source>
        <dbReference type="Proteomes" id="UP000214746"/>
    </source>
</evidence>
<gene>
    <name evidence="2" type="ORF">CBW46_020485</name>
</gene>
<keyword evidence="1" id="KW-1133">Transmembrane helix</keyword>
<comment type="caution">
    <text evidence="2">The sequence shown here is derived from an EMBL/GenBank/DDBJ whole genome shotgun (WGS) entry which is preliminary data.</text>
</comment>
<dbReference type="InterPro" id="IPR027981">
    <property type="entry name" value="DUF4446"/>
</dbReference>
<evidence type="ECO:0000256" key="1">
    <source>
        <dbReference type="SAM" id="Phobius"/>
    </source>
</evidence>
<dbReference type="OrthoDB" id="5244042at2"/>
<keyword evidence="1" id="KW-0812">Transmembrane</keyword>
<name>A0A2W1N2Z9_PAEXE</name>
<protein>
    <submittedName>
        <fullName evidence="2">DUF4446 family protein</fullName>
    </submittedName>
</protein>
<organism evidence="2 3">
    <name type="scientific">Paenibacillus xerothermodurans</name>
    <dbReference type="NCBI Taxonomy" id="1977292"/>
    <lineage>
        <taxon>Bacteria</taxon>
        <taxon>Bacillati</taxon>
        <taxon>Bacillota</taxon>
        <taxon>Bacilli</taxon>
        <taxon>Bacillales</taxon>
        <taxon>Paenibacillaceae</taxon>
        <taxon>Paenibacillus</taxon>
    </lineage>
</organism>
<feature type="transmembrane region" description="Helical" evidence="1">
    <location>
        <begin position="12"/>
        <end position="32"/>
    </location>
</feature>
<accession>A0A2W1N2Z9</accession>
<reference evidence="2" key="1">
    <citation type="submission" date="2018-06" db="EMBL/GenBank/DDBJ databases">
        <title>Paenibacillus xerothermodurans sp. nov. an extremely dry heat resistant spore forming bacterium isolated from the soil of Cape Canaveral, Florida.</title>
        <authorList>
            <person name="Seuylemezian A."/>
            <person name="Kaur N."/>
            <person name="Patil P."/>
            <person name="Patil P."/>
            <person name="Mayilraj S."/>
            <person name="Vaishampayan P."/>
        </authorList>
    </citation>
    <scope>NUCLEOTIDE SEQUENCE [LARGE SCALE GENOMIC DNA]</scope>
    <source>
        <strain evidence="2">ATCC 27380</strain>
    </source>
</reference>
<proteinExistence type="predicted"/>
<dbReference type="EMBL" id="NHRJ02000022">
    <property type="protein sequence ID" value="PZE19079.1"/>
    <property type="molecule type" value="Genomic_DNA"/>
</dbReference>
<dbReference type="Proteomes" id="UP000214746">
    <property type="component" value="Unassembled WGS sequence"/>
</dbReference>
<sequence>MEGILELLDIRLLLLGTTAIMVIVLVVLFIVWGKLNKLRRQYTVMMNGNGNMNIEDALIEIQERTASLDEKTNQALVQVRAFAERLQHMKSHVGIHRYNAFAGSGSDLSFSLAFIDDNRDGIVITGIHNRDETYVYAKPLLRGESTYTLSPEEKEAINQCLQKK</sequence>
<dbReference type="AlphaFoldDB" id="A0A2W1N2Z9"/>
<keyword evidence="3" id="KW-1185">Reference proteome</keyword>
<dbReference type="Pfam" id="PF14584">
    <property type="entry name" value="DUF4446"/>
    <property type="match status" value="1"/>
</dbReference>
<evidence type="ECO:0000313" key="2">
    <source>
        <dbReference type="EMBL" id="PZE19079.1"/>
    </source>
</evidence>
<dbReference type="RefSeq" id="WP_089201814.1">
    <property type="nucleotide sequence ID" value="NZ_NHRJ02000022.1"/>
</dbReference>
<keyword evidence="1" id="KW-0472">Membrane</keyword>